<sequence length="408" mass="43668">MASSSSSSSATTAPTPGNPIVYLDLAFGDQPAPTRAGANRIVLELYAHTVPKTAENFRALCTNPPTKLASTGQPLSFRNSIFHRVIPQFMIQGGDFTRGDGTGGESIYGDKFEDEDLTGKHDRPFLLSMANAGPGTNGSQFFITTVPTPHLDGKHVVFGRVLQGKAVVRRVEGVKTASGDRPVEDVKIVDCGQFGEEEVKEGKWGIEADSTGDSYEDYPEDQSDTLETDVQATYDIGSALKTIANTAFAKGDFALACEKYLKALRYLSVHPVLPDTTPPALASAYTSLKTSIHLNLALAALKTAPAAQPSLAIQHATSAITALTSTTSWDTAAPADEAKRTADLAKAHYRRALAYVAQKQDDRAEADLVRAAELAADDAGVKREMAALAKRKDARIKAQRKAYSKMFS</sequence>
<dbReference type="InterPro" id="IPR002130">
    <property type="entry name" value="Cyclophilin-type_PPIase_dom"/>
</dbReference>
<keyword evidence="5" id="KW-0802">TPR repeat</keyword>
<reference evidence="9 10" key="1">
    <citation type="submission" date="2019-05" db="EMBL/GenBank/DDBJ databases">
        <title>Sporisorium graminicola CBS 10092 draft sequencing and annotation.</title>
        <authorList>
            <person name="Solano-Gonzalez S."/>
            <person name="Caddick M.X."/>
            <person name="Darby A."/>
        </authorList>
    </citation>
    <scope>NUCLEOTIDE SEQUENCE [LARGE SCALE GENOMIC DNA]</scope>
    <source>
        <strain evidence="9 10">CBS 10092</strain>
    </source>
</reference>
<evidence type="ECO:0000256" key="4">
    <source>
        <dbReference type="ARBA" id="ARBA00022737"/>
    </source>
</evidence>
<dbReference type="SUPFAM" id="SSF50891">
    <property type="entry name" value="Cyclophilin-like"/>
    <property type="match status" value="1"/>
</dbReference>
<evidence type="ECO:0000256" key="5">
    <source>
        <dbReference type="ARBA" id="ARBA00022803"/>
    </source>
</evidence>
<dbReference type="AlphaFoldDB" id="A0A4U7KRA2"/>
<dbReference type="InterPro" id="IPR029000">
    <property type="entry name" value="Cyclophilin-like_dom_sf"/>
</dbReference>
<dbReference type="KEGG" id="sgra:EX895_003742"/>
<dbReference type="GeneID" id="40726637"/>
<dbReference type="PROSITE" id="PS50072">
    <property type="entry name" value="CSA_PPIASE_2"/>
    <property type="match status" value="1"/>
</dbReference>
<dbReference type="OrthoDB" id="193499at2759"/>
<comment type="catalytic activity">
    <reaction evidence="1">
        <text>[protein]-peptidylproline (omega=180) = [protein]-peptidylproline (omega=0)</text>
        <dbReference type="Rhea" id="RHEA:16237"/>
        <dbReference type="Rhea" id="RHEA-COMP:10747"/>
        <dbReference type="Rhea" id="RHEA-COMP:10748"/>
        <dbReference type="ChEBI" id="CHEBI:83833"/>
        <dbReference type="ChEBI" id="CHEBI:83834"/>
        <dbReference type="EC" id="5.2.1.8"/>
    </reaction>
</comment>
<organism evidence="9 10">
    <name type="scientific">Sporisorium graminicola</name>
    <dbReference type="NCBI Taxonomy" id="280036"/>
    <lineage>
        <taxon>Eukaryota</taxon>
        <taxon>Fungi</taxon>
        <taxon>Dikarya</taxon>
        <taxon>Basidiomycota</taxon>
        <taxon>Ustilaginomycotina</taxon>
        <taxon>Ustilaginomycetes</taxon>
        <taxon>Ustilaginales</taxon>
        <taxon>Ustilaginaceae</taxon>
        <taxon>Sporisorium</taxon>
    </lineage>
</organism>
<dbReference type="InterPro" id="IPR020892">
    <property type="entry name" value="Cyclophilin-type_PPIase_CS"/>
</dbReference>
<accession>A0A4U7KRA2</accession>
<proteinExistence type="predicted"/>
<name>A0A4U7KRA2_9BASI</name>
<evidence type="ECO:0000256" key="6">
    <source>
        <dbReference type="ARBA" id="ARBA00023110"/>
    </source>
</evidence>
<dbReference type="InterPro" id="IPR019734">
    <property type="entry name" value="TPR_rpt"/>
</dbReference>
<dbReference type="InterPro" id="IPR011990">
    <property type="entry name" value="TPR-like_helical_dom_sf"/>
</dbReference>
<dbReference type="GO" id="GO:0003755">
    <property type="term" value="F:peptidyl-prolyl cis-trans isomerase activity"/>
    <property type="evidence" value="ECO:0007669"/>
    <property type="project" value="UniProtKB-KW"/>
</dbReference>
<keyword evidence="10" id="KW-1185">Reference proteome</keyword>
<comment type="function">
    <text evidence="2">PPIases accelerate the folding of proteins. It catalyzes the cis-trans isomerization of proline imidic peptide bonds in oligopeptides.</text>
</comment>
<dbReference type="PROSITE" id="PS00170">
    <property type="entry name" value="CSA_PPIASE_1"/>
    <property type="match status" value="1"/>
</dbReference>
<dbReference type="PANTHER" id="PTHR11071">
    <property type="entry name" value="PEPTIDYL-PROLYL CIS-TRANS ISOMERASE"/>
    <property type="match status" value="1"/>
</dbReference>
<dbReference type="GO" id="GO:0016018">
    <property type="term" value="F:cyclosporin A binding"/>
    <property type="evidence" value="ECO:0007669"/>
    <property type="project" value="TreeGrafter"/>
</dbReference>
<dbReference type="RefSeq" id="XP_029739050.1">
    <property type="nucleotide sequence ID" value="XM_029884340.1"/>
</dbReference>
<evidence type="ECO:0000256" key="2">
    <source>
        <dbReference type="ARBA" id="ARBA00002388"/>
    </source>
</evidence>
<dbReference type="Gene3D" id="2.40.100.10">
    <property type="entry name" value="Cyclophilin-like"/>
    <property type="match status" value="1"/>
</dbReference>
<evidence type="ECO:0000256" key="7">
    <source>
        <dbReference type="ARBA" id="ARBA00023235"/>
    </source>
</evidence>
<dbReference type="FunFam" id="1.25.40.10:FF:000029">
    <property type="entry name" value="peptidyl-prolyl cis-trans isomerase D"/>
    <property type="match status" value="1"/>
</dbReference>
<keyword evidence="4" id="KW-0677">Repeat</keyword>
<feature type="domain" description="PPIase cyclophilin-type" evidence="8">
    <location>
        <begin position="38"/>
        <end position="193"/>
    </location>
</feature>
<dbReference type="PANTHER" id="PTHR11071:SF561">
    <property type="entry name" value="PEPTIDYL-PROLYL CIS-TRANS ISOMERASE D-RELATED"/>
    <property type="match status" value="1"/>
</dbReference>
<dbReference type="EC" id="5.2.1.8" evidence="3"/>
<gene>
    <name evidence="9" type="ORF">EX895_003742</name>
</gene>
<evidence type="ECO:0000256" key="1">
    <source>
        <dbReference type="ARBA" id="ARBA00000971"/>
    </source>
</evidence>
<dbReference type="GO" id="GO:0005737">
    <property type="term" value="C:cytoplasm"/>
    <property type="evidence" value="ECO:0007669"/>
    <property type="project" value="TreeGrafter"/>
</dbReference>
<evidence type="ECO:0000313" key="9">
    <source>
        <dbReference type="EMBL" id="TKY87065.1"/>
    </source>
</evidence>
<dbReference type="CDD" id="cd01926">
    <property type="entry name" value="cyclophilin_ABH_like"/>
    <property type="match status" value="1"/>
</dbReference>
<comment type="caution">
    <text evidence="9">The sequence shown here is derived from an EMBL/GenBank/DDBJ whole genome shotgun (WGS) entry which is preliminary data.</text>
</comment>
<keyword evidence="6" id="KW-0697">Rotamase</keyword>
<evidence type="ECO:0000256" key="3">
    <source>
        <dbReference type="ARBA" id="ARBA00013194"/>
    </source>
</evidence>
<protein>
    <recommendedName>
        <fullName evidence="3">peptidylprolyl isomerase</fullName>
        <ecNumber evidence="3">5.2.1.8</ecNumber>
    </recommendedName>
</protein>
<dbReference type="EMBL" id="SRRM01000014">
    <property type="protein sequence ID" value="TKY87065.1"/>
    <property type="molecule type" value="Genomic_DNA"/>
</dbReference>
<dbReference type="SMART" id="SM00028">
    <property type="entry name" value="TPR"/>
    <property type="match status" value="2"/>
</dbReference>
<dbReference type="SUPFAM" id="SSF48452">
    <property type="entry name" value="TPR-like"/>
    <property type="match status" value="1"/>
</dbReference>
<dbReference type="Proteomes" id="UP000306050">
    <property type="component" value="Chromosome SGRAM_22"/>
</dbReference>
<evidence type="ECO:0000313" key="10">
    <source>
        <dbReference type="Proteomes" id="UP000306050"/>
    </source>
</evidence>
<dbReference type="Pfam" id="PF00160">
    <property type="entry name" value="Pro_isomerase"/>
    <property type="match status" value="1"/>
</dbReference>
<dbReference type="GO" id="GO:0042026">
    <property type="term" value="P:protein refolding"/>
    <property type="evidence" value="ECO:0007669"/>
    <property type="project" value="UniProtKB-ARBA"/>
</dbReference>
<keyword evidence="7" id="KW-0413">Isomerase</keyword>
<dbReference type="FunFam" id="2.40.100.10:FF:000025">
    <property type="entry name" value="Peptidyl-prolyl cis-trans isomerase CYP19-2"/>
    <property type="match status" value="1"/>
</dbReference>
<dbReference type="PRINTS" id="PR00153">
    <property type="entry name" value="CSAPPISMRASE"/>
</dbReference>
<evidence type="ECO:0000259" key="8">
    <source>
        <dbReference type="PROSITE" id="PS50072"/>
    </source>
</evidence>
<dbReference type="Gene3D" id="1.25.40.10">
    <property type="entry name" value="Tetratricopeptide repeat domain"/>
    <property type="match status" value="1"/>
</dbReference>